<dbReference type="AlphaFoldDB" id="A0A6M8MFU0"/>
<reference evidence="2" key="1">
    <citation type="submission" date="2019-12" db="EMBL/GenBank/DDBJ databases">
        <title>Endophytic bacteria associated with Panax ginseng seedlings.</title>
        <authorList>
            <person name="Park J.M."/>
            <person name="Shin R."/>
            <person name="Jo S.H."/>
        </authorList>
    </citation>
    <scope>NUCLEOTIDE SEQUENCE [LARGE SCALE GENOMIC DNA]</scope>
    <source>
        <strain evidence="2">PgKB30</strain>
    </source>
</reference>
<protein>
    <submittedName>
        <fullName evidence="1">Uncharacterized protein</fullName>
    </submittedName>
</protein>
<dbReference type="EMBL" id="CP053746">
    <property type="protein sequence ID" value="QKF49990.1"/>
    <property type="molecule type" value="Genomic_DNA"/>
</dbReference>
<proteinExistence type="predicted"/>
<sequence>MPVQRNVLAAHYEISEGNLTKSLLIFCCAGLITLNSGRLSRLQVGGRTPFRPLSPSFQLSEGLFGRIQRLLQLRVAVGD</sequence>
<dbReference type="KEGG" id="pgg:FX982_00917"/>
<name>A0A6M8MFU0_9PSED</name>
<gene>
    <name evidence="1" type="ORF">FX982_00917</name>
</gene>
<evidence type="ECO:0000313" key="2">
    <source>
        <dbReference type="Proteomes" id="UP000501989"/>
    </source>
</evidence>
<accession>A0A6M8MFU0</accession>
<dbReference type="Proteomes" id="UP000501989">
    <property type="component" value="Chromosome"/>
</dbReference>
<organism evidence="1 2">
    <name type="scientific">Pseudomonas graminis</name>
    <dbReference type="NCBI Taxonomy" id="158627"/>
    <lineage>
        <taxon>Bacteria</taxon>
        <taxon>Pseudomonadati</taxon>
        <taxon>Pseudomonadota</taxon>
        <taxon>Gammaproteobacteria</taxon>
        <taxon>Pseudomonadales</taxon>
        <taxon>Pseudomonadaceae</taxon>
        <taxon>Pseudomonas</taxon>
    </lineage>
</organism>
<evidence type="ECO:0000313" key="1">
    <source>
        <dbReference type="EMBL" id="QKF49990.1"/>
    </source>
</evidence>
<keyword evidence="2" id="KW-1185">Reference proteome</keyword>